<sequence length="258" mass="29125">MSVILGSLVALSQVWQLEGRQGNVWRFVNELWVSSMNHMVLIEQSSIEVIEKITFMQSEASGYGGLVMAFLVLLLCFAALGYGVQREISKQPFEEDEEELIEEETPQLEVLPEADVEIEEVMEDEPVEEIPPVIEEAPIPEEVLVPPQPVKKKKKIFGFSEVPTGAMVVAWDDASGHSHLAEVKNISLNQVIFDANNFNADTIVEISCPRLDLSFHVVRADLRNIEDGTVTLGLEEFRDNEDSWMAWVELQTRIDEVR</sequence>
<dbReference type="EMBL" id="FLYE01000010">
    <property type="protein sequence ID" value="SCA56100.1"/>
    <property type="molecule type" value="Genomic_DNA"/>
</dbReference>
<keyword evidence="1" id="KW-0812">Transmembrane</keyword>
<keyword evidence="1" id="KW-0472">Membrane</keyword>
<name>A0A1C3RFP3_9PROT</name>
<gene>
    <name evidence="2" type="ORF">MTBPR1_180013</name>
</gene>
<keyword evidence="3" id="KW-1185">Reference proteome</keyword>
<evidence type="ECO:0000256" key="1">
    <source>
        <dbReference type="SAM" id="Phobius"/>
    </source>
</evidence>
<proteinExistence type="predicted"/>
<dbReference type="AlphaFoldDB" id="A0A1C3RFP3"/>
<keyword evidence="1" id="KW-1133">Transmembrane helix</keyword>
<dbReference type="STRING" id="1867952.MTBPR1_180013"/>
<feature type="transmembrane region" description="Helical" evidence="1">
    <location>
        <begin position="63"/>
        <end position="84"/>
    </location>
</feature>
<protein>
    <submittedName>
        <fullName evidence="2">Uncharacterized protein</fullName>
    </submittedName>
</protein>
<evidence type="ECO:0000313" key="3">
    <source>
        <dbReference type="Proteomes" id="UP000231658"/>
    </source>
</evidence>
<reference evidence="2 3" key="1">
    <citation type="submission" date="2016-07" db="EMBL/GenBank/DDBJ databases">
        <authorList>
            <person name="Lefevre C.T."/>
        </authorList>
    </citation>
    <scope>NUCLEOTIDE SEQUENCE [LARGE SCALE GENOMIC DNA]</scope>
    <source>
        <strain evidence="2">PR1</strain>
    </source>
</reference>
<accession>A0A1C3RFP3</accession>
<evidence type="ECO:0000313" key="2">
    <source>
        <dbReference type="EMBL" id="SCA56100.1"/>
    </source>
</evidence>
<dbReference type="Proteomes" id="UP000231658">
    <property type="component" value="Unassembled WGS sequence"/>
</dbReference>
<organism evidence="2 3">
    <name type="scientific">Candidatus Terasakiella magnetica</name>
    <dbReference type="NCBI Taxonomy" id="1867952"/>
    <lineage>
        <taxon>Bacteria</taxon>
        <taxon>Pseudomonadati</taxon>
        <taxon>Pseudomonadota</taxon>
        <taxon>Alphaproteobacteria</taxon>
        <taxon>Rhodospirillales</taxon>
        <taxon>Terasakiellaceae</taxon>
        <taxon>Terasakiella</taxon>
    </lineage>
</organism>